<dbReference type="EMBL" id="CM044705">
    <property type="protein sequence ID" value="KAI5663600.1"/>
    <property type="molecule type" value="Genomic_DNA"/>
</dbReference>
<organism evidence="1 2">
    <name type="scientific">Catharanthus roseus</name>
    <name type="common">Madagascar periwinkle</name>
    <name type="synonym">Vinca rosea</name>
    <dbReference type="NCBI Taxonomy" id="4058"/>
    <lineage>
        <taxon>Eukaryota</taxon>
        <taxon>Viridiplantae</taxon>
        <taxon>Streptophyta</taxon>
        <taxon>Embryophyta</taxon>
        <taxon>Tracheophyta</taxon>
        <taxon>Spermatophyta</taxon>
        <taxon>Magnoliopsida</taxon>
        <taxon>eudicotyledons</taxon>
        <taxon>Gunneridae</taxon>
        <taxon>Pentapetalae</taxon>
        <taxon>asterids</taxon>
        <taxon>lamiids</taxon>
        <taxon>Gentianales</taxon>
        <taxon>Apocynaceae</taxon>
        <taxon>Rauvolfioideae</taxon>
        <taxon>Vinceae</taxon>
        <taxon>Catharanthinae</taxon>
        <taxon>Catharanthus</taxon>
    </lineage>
</organism>
<accession>A0ACC0ATC6</accession>
<reference evidence="2" key="1">
    <citation type="journal article" date="2023" name="Nat. Plants">
        <title>Single-cell RNA sequencing provides a high-resolution roadmap for understanding the multicellular compartmentation of specialized metabolism.</title>
        <authorList>
            <person name="Sun S."/>
            <person name="Shen X."/>
            <person name="Li Y."/>
            <person name="Li Y."/>
            <person name="Wang S."/>
            <person name="Li R."/>
            <person name="Zhang H."/>
            <person name="Shen G."/>
            <person name="Guo B."/>
            <person name="Wei J."/>
            <person name="Xu J."/>
            <person name="St-Pierre B."/>
            <person name="Chen S."/>
            <person name="Sun C."/>
        </authorList>
    </citation>
    <scope>NUCLEOTIDE SEQUENCE [LARGE SCALE GENOMIC DNA]</scope>
</reference>
<sequence length="219" mass="24378">MDDHSSLHFELLLENHRYDELTLDFKASQSAPVLPFSTKIMKHVVNVYTPKGNTLWKEISIWRLLLIEIDKVLYLDKEGLRFPIPTCCLYSFHGVKGKTSILTLAISNHVRLKPEVKRHEGLWYSLQELIWKCVGPRNLLDWTDPQLGPWCSLDWAEQKLGRWDGDSGPLSAGRESAGPCVLACVRWAALSVGSGSAGPCILGGAPWASLSIEIDAAGL</sequence>
<proteinExistence type="predicted"/>
<name>A0ACC0ATC6_CATRO</name>
<evidence type="ECO:0000313" key="1">
    <source>
        <dbReference type="EMBL" id="KAI5663600.1"/>
    </source>
</evidence>
<gene>
    <name evidence="1" type="ORF">M9H77_22923</name>
</gene>
<keyword evidence="2" id="KW-1185">Reference proteome</keyword>
<evidence type="ECO:0000313" key="2">
    <source>
        <dbReference type="Proteomes" id="UP001060085"/>
    </source>
</evidence>
<dbReference type="Proteomes" id="UP001060085">
    <property type="component" value="Linkage Group LG05"/>
</dbReference>
<comment type="caution">
    <text evidence="1">The sequence shown here is derived from an EMBL/GenBank/DDBJ whole genome shotgun (WGS) entry which is preliminary data.</text>
</comment>
<protein>
    <submittedName>
        <fullName evidence="1">Uncharacterized protein</fullName>
    </submittedName>
</protein>